<dbReference type="Pfam" id="PF00364">
    <property type="entry name" value="Biotin_lipoyl"/>
    <property type="match status" value="1"/>
</dbReference>
<dbReference type="RefSeq" id="WP_119837999.1">
    <property type="nucleotide sequence ID" value="NZ_CP060436.1"/>
</dbReference>
<keyword evidence="5 9" id="KW-0276">Fatty acid metabolism</keyword>
<dbReference type="GO" id="GO:0006633">
    <property type="term" value="P:fatty acid biosynthetic process"/>
    <property type="evidence" value="ECO:0007669"/>
    <property type="project" value="UniProtKB-UniPathway"/>
</dbReference>
<keyword evidence="12" id="KW-1185">Reference proteome</keyword>
<evidence type="ECO:0000256" key="10">
    <source>
        <dbReference type="SAM" id="MobiDB-lite"/>
    </source>
</evidence>
<dbReference type="PRINTS" id="PR01071">
    <property type="entry name" value="ACOABIOTINCC"/>
</dbReference>
<dbReference type="UniPathway" id="UPA00094"/>
<dbReference type="OrthoDB" id="9811735at2"/>
<keyword evidence="8 9" id="KW-0092">Biotin</keyword>
<keyword evidence="4 9" id="KW-0444">Lipid biosynthesis</keyword>
<evidence type="ECO:0000256" key="6">
    <source>
        <dbReference type="ARBA" id="ARBA00023098"/>
    </source>
</evidence>
<evidence type="ECO:0000256" key="9">
    <source>
        <dbReference type="RuleBase" id="RU364072"/>
    </source>
</evidence>
<organism evidence="11 12">
    <name type="scientific">Pseudooceanicola algae</name>
    <dbReference type="NCBI Taxonomy" id="1537215"/>
    <lineage>
        <taxon>Bacteria</taxon>
        <taxon>Pseudomonadati</taxon>
        <taxon>Pseudomonadota</taxon>
        <taxon>Alphaproteobacteria</taxon>
        <taxon>Rhodobacterales</taxon>
        <taxon>Paracoccaceae</taxon>
        <taxon>Pseudooceanicola</taxon>
    </lineage>
</organism>
<evidence type="ECO:0000256" key="3">
    <source>
        <dbReference type="ARBA" id="ARBA00017562"/>
    </source>
</evidence>
<evidence type="ECO:0000256" key="8">
    <source>
        <dbReference type="ARBA" id="ARBA00023267"/>
    </source>
</evidence>
<gene>
    <name evidence="11" type="primary">accB</name>
    <name evidence="11" type="ORF">PSAL_003000</name>
</gene>
<sequence>MSEKTHDADVAFIQALAELLRENDLTELEVKRDYAKDDQLSVRVSRKAEIQAAVAVPAAPAPAAAPVAAAPAPAAASEDPADHPGAVTSPMVGTIYMQGEPGAPSFVKVGDSVSEGDTLLIVEAMKTMNHIPAPKSGTVTRILVEDKAAVEYGSLLMIIE</sequence>
<evidence type="ECO:0000256" key="1">
    <source>
        <dbReference type="ARBA" id="ARBA00003761"/>
    </source>
</evidence>
<keyword evidence="7 9" id="KW-0275">Fatty acid biosynthesis</keyword>
<dbReference type="GO" id="GO:0003989">
    <property type="term" value="F:acetyl-CoA carboxylase activity"/>
    <property type="evidence" value="ECO:0007669"/>
    <property type="project" value="InterPro"/>
</dbReference>
<dbReference type="PROSITE" id="PS50968">
    <property type="entry name" value="BIOTINYL_LIPOYL"/>
    <property type="match status" value="1"/>
</dbReference>
<dbReference type="InterPro" id="IPR001249">
    <property type="entry name" value="AcCoA_biotinCC"/>
</dbReference>
<dbReference type="SUPFAM" id="SSF51230">
    <property type="entry name" value="Single hybrid motif"/>
    <property type="match status" value="1"/>
</dbReference>
<dbReference type="KEGG" id="palw:PSAL_003000"/>
<dbReference type="AlphaFoldDB" id="A0A418SKB8"/>
<feature type="compositionally biased region" description="Low complexity" evidence="10">
    <location>
        <begin position="57"/>
        <end position="76"/>
    </location>
</feature>
<keyword evidence="6 9" id="KW-0443">Lipid metabolism</keyword>
<dbReference type="PROSITE" id="PS00188">
    <property type="entry name" value="BIOTIN"/>
    <property type="match status" value="1"/>
</dbReference>
<protein>
    <recommendedName>
        <fullName evidence="3 9">Biotin carboxyl carrier protein of acetyl-CoA carboxylase</fullName>
    </recommendedName>
</protein>
<dbReference type="FunFam" id="2.40.50.100:FF:000003">
    <property type="entry name" value="Acetyl-CoA carboxylase biotin carboxyl carrier protein"/>
    <property type="match status" value="1"/>
</dbReference>
<evidence type="ECO:0000313" key="12">
    <source>
        <dbReference type="Proteomes" id="UP000283786"/>
    </source>
</evidence>
<reference evidence="11 12" key="1">
    <citation type="submission" date="2020-08" db="EMBL/GenBank/DDBJ databases">
        <title>Genome sequence of Rhodobacteraceae bacterium Lw-13e.</title>
        <authorList>
            <person name="Poehlein A."/>
            <person name="Wolter L."/>
            <person name="Daniel R."/>
            <person name="Brinkhoff T."/>
        </authorList>
    </citation>
    <scope>NUCLEOTIDE SEQUENCE [LARGE SCALE GENOMIC DNA]</scope>
    <source>
        <strain evidence="11 12">Lw-13e</strain>
    </source>
</reference>
<dbReference type="Gene3D" id="2.40.50.100">
    <property type="match status" value="1"/>
</dbReference>
<dbReference type="PANTHER" id="PTHR45266">
    <property type="entry name" value="OXALOACETATE DECARBOXYLASE ALPHA CHAIN"/>
    <property type="match status" value="1"/>
</dbReference>
<comment type="pathway">
    <text evidence="2 9">Lipid metabolism; fatty acid biosynthesis.</text>
</comment>
<dbReference type="InterPro" id="IPR000089">
    <property type="entry name" value="Biotin_lipoyl"/>
</dbReference>
<accession>A0A418SKB8</accession>
<evidence type="ECO:0000256" key="4">
    <source>
        <dbReference type="ARBA" id="ARBA00022516"/>
    </source>
</evidence>
<evidence type="ECO:0000256" key="2">
    <source>
        <dbReference type="ARBA" id="ARBA00005194"/>
    </source>
</evidence>
<proteinExistence type="predicted"/>
<feature type="region of interest" description="Disordered" evidence="10">
    <location>
        <begin position="57"/>
        <end position="89"/>
    </location>
</feature>
<dbReference type="InterPro" id="IPR050709">
    <property type="entry name" value="Biotin_Carboxyl_Carrier/Decarb"/>
</dbReference>
<evidence type="ECO:0000313" key="11">
    <source>
        <dbReference type="EMBL" id="QPM89090.1"/>
    </source>
</evidence>
<evidence type="ECO:0000256" key="7">
    <source>
        <dbReference type="ARBA" id="ARBA00023160"/>
    </source>
</evidence>
<dbReference type="PANTHER" id="PTHR45266:SF3">
    <property type="entry name" value="OXALOACETATE DECARBOXYLASE ALPHA CHAIN"/>
    <property type="match status" value="1"/>
</dbReference>
<evidence type="ECO:0000256" key="5">
    <source>
        <dbReference type="ARBA" id="ARBA00022832"/>
    </source>
</evidence>
<comment type="function">
    <text evidence="1 9">This protein is a component of the acetyl coenzyme A carboxylase complex; first, biotin carboxylase catalyzes the carboxylation of the carrier protein and then the transcarboxylase transfers the carboxyl group to form malonyl-CoA.</text>
</comment>
<dbReference type="GO" id="GO:0009317">
    <property type="term" value="C:acetyl-CoA carboxylase complex"/>
    <property type="evidence" value="ECO:0007669"/>
    <property type="project" value="InterPro"/>
</dbReference>
<dbReference type="EMBL" id="CP060436">
    <property type="protein sequence ID" value="QPM89090.1"/>
    <property type="molecule type" value="Genomic_DNA"/>
</dbReference>
<dbReference type="InterPro" id="IPR011053">
    <property type="entry name" value="Single_hybrid_motif"/>
</dbReference>
<name>A0A418SKB8_9RHOB</name>
<dbReference type="CDD" id="cd06850">
    <property type="entry name" value="biotinyl_domain"/>
    <property type="match status" value="1"/>
</dbReference>
<dbReference type="NCBIfam" id="TIGR00531">
    <property type="entry name" value="BCCP"/>
    <property type="match status" value="1"/>
</dbReference>
<dbReference type="InterPro" id="IPR001882">
    <property type="entry name" value="Biotin_BS"/>
</dbReference>
<dbReference type="Proteomes" id="UP000283786">
    <property type="component" value="Chromosome"/>
</dbReference>